<dbReference type="Proteomes" id="UP000647339">
    <property type="component" value="Unassembled WGS sequence"/>
</dbReference>
<dbReference type="EMBL" id="BMIU01000011">
    <property type="protein sequence ID" value="GGF35810.1"/>
    <property type="molecule type" value="Genomic_DNA"/>
</dbReference>
<dbReference type="CDD" id="cd02440">
    <property type="entry name" value="AdoMet_MTases"/>
    <property type="match status" value="1"/>
</dbReference>
<dbReference type="Gene3D" id="3.40.50.150">
    <property type="entry name" value="Vaccinia Virus protein VP39"/>
    <property type="match status" value="1"/>
</dbReference>
<organism evidence="2 3">
    <name type="scientific">Echinicola rosea</name>
    <dbReference type="NCBI Taxonomy" id="1807691"/>
    <lineage>
        <taxon>Bacteria</taxon>
        <taxon>Pseudomonadati</taxon>
        <taxon>Bacteroidota</taxon>
        <taxon>Cytophagia</taxon>
        <taxon>Cytophagales</taxon>
        <taxon>Cyclobacteriaceae</taxon>
        <taxon>Echinicola</taxon>
    </lineage>
</organism>
<dbReference type="RefSeq" id="WP_137401216.1">
    <property type="nucleotide sequence ID" value="NZ_BMIU01000011.1"/>
</dbReference>
<evidence type="ECO:0000313" key="3">
    <source>
        <dbReference type="Proteomes" id="UP000647339"/>
    </source>
</evidence>
<evidence type="ECO:0000259" key="1">
    <source>
        <dbReference type="Pfam" id="PF13649"/>
    </source>
</evidence>
<gene>
    <name evidence="2" type="ORF">GCM10011339_25280</name>
</gene>
<dbReference type="SUPFAM" id="SSF53335">
    <property type="entry name" value="S-adenosyl-L-methionine-dependent methyltransferases"/>
    <property type="match status" value="1"/>
</dbReference>
<reference evidence="3" key="1">
    <citation type="journal article" date="2019" name="Int. J. Syst. Evol. Microbiol.">
        <title>The Global Catalogue of Microorganisms (GCM) 10K type strain sequencing project: providing services to taxonomists for standard genome sequencing and annotation.</title>
        <authorList>
            <consortium name="The Broad Institute Genomics Platform"/>
            <consortium name="The Broad Institute Genome Sequencing Center for Infectious Disease"/>
            <person name="Wu L."/>
            <person name="Ma J."/>
        </authorList>
    </citation>
    <scope>NUCLEOTIDE SEQUENCE [LARGE SCALE GENOMIC DNA]</scope>
    <source>
        <strain evidence="3">CGMCC 1.15407</strain>
    </source>
</reference>
<comment type="caution">
    <text evidence="2">The sequence shown here is derived from an EMBL/GenBank/DDBJ whole genome shotgun (WGS) entry which is preliminary data.</text>
</comment>
<dbReference type="InterPro" id="IPR041698">
    <property type="entry name" value="Methyltransf_25"/>
</dbReference>
<dbReference type="InterPro" id="IPR029063">
    <property type="entry name" value="SAM-dependent_MTases_sf"/>
</dbReference>
<dbReference type="Pfam" id="PF13649">
    <property type="entry name" value="Methyltransf_25"/>
    <property type="match status" value="1"/>
</dbReference>
<accession>A0ABQ1V3J5</accession>
<name>A0ABQ1V3J5_9BACT</name>
<keyword evidence="3" id="KW-1185">Reference proteome</keyword>
<proteinExistence type="predicted"/>
<feature type="domain" description="Methyltransferase" evidence="1">
    <location>
        <begin position="42"/>
        <end position="137"/>
    </location>
</feature>
<sequence>MKKNLYDKVAFFYDRLAMAVLGKAHRESKYAFLEMVETGEVVLYIGGGTGDNLPMLANRVGHQGKIFFVEASQKMMQKAKNQLTPNQVDRVFFLHQTDFDLLPSQQFDWVITQYLLDVLDDRQIDSLFKAINKRIKPSARWILVDFFDRPSMRWLQWMMIWFFRFVTANPRKNLPRYHQFFQKHGWQQLEEKVYKAGWMKAVVFRKSSRQ</sequence>
<protein>
    <recommendedName>
        <fullName evidence="1">Methyltransferase domain-containing protein</fullName>
    </recommendedName>
</protein>
<evidence type="ECO:0000313" key="2">
    <source>
        <dbReference type="EMBL" id="GGF35810.1"/>
    </source>
</evidence>